<evidence type="ECO:0000256" key="1">
    <source>
        <dbReference type="SAM" id="Phobius"/>
    </source>
</evidence>
<reference evidence="2 3" key="2">
    <citation type="submission" date="2009-02" db="EMBL/GenBank/DDBJ databases">
        <title>Draft genome sequence of Clostridium asparagiforme (DSM 15981).</title>
        <authorList>
            <person name="Sudarsanam P."/>
            <person name="Ley R."/>
            <person name="Guruge J."/>
            <person name="Turnbaugh P.J."/>
            <person name="Mahowald M."/>
            <person name="Liep D."/>
            <person name="Gordon J."/>
        </authorList>
    </citation>
    <scope>NUCLEOTIDE SEQUENCE [LARGE SCALE GENOMIC DNA]</scope>
    <source>
        <strain evidence="2 3">DSM 15981</strain>
    </source>
</reference>
<keyword evidence="1" id="KW-0812">Transmembrane</keyword>
<organism evidence="2 3">
    <name type="scientific">[Clostridium] asparagiforme DSM 15981</name>
    <dbReference type="NCBI Taxonomy" id="518636"/>
    <lineage>
        <taxon>Bacteria</taxon>
        <taxon>Bacillati</taxon>
        <taxon>Bacillota</taxon>
        <taxon>Clostridia</taxon>
        <taxon>Lachnospirales</taxon>
        <taxon>Lachnospiraceae</taxon>
        <taxon>Enterocloster</taxon>
    </lineage>
</organism>
<dbReference type="InterPro" id="IPR024529">
    <property type="entry name" value="ECF_trnsprt_substrate-spec"/>
</dbReference>
<dbReference type="AlphaFoldDB" id="C0CT04"/>
<feature type="transmembrane region" description="Helical" evidence="1">
    <location>
        <begin position="70"/>
        <end position="94"/>
    </location>
</feature>
<comment type="caution">
    <text evidence="2">The sequence shown here is derived from an EMBL/GenBank/DDBJ whole genome shotgun (WGS) entry which is preliminary data.</text>
</comment>
<gene>
    <name evidence="2" type="ORF">CLOSTASPAR_00099</name>
</gene>
<evidence type="ECO:0000313" key="3">
    <source>
        <dbReference type="Proteomes" id="UP000004756"/>
    </source>
</evidence>
<accession>C0CT04</accession>
<dbReference type="Proteomes" id="UP000004756">
    <property type="component" value="Unassembled WGS sequence"/>
</dbReference>
<dbReference type="Pfam" id="PF12822">
    <property type="entry name" value="ECF_trnsprt"/>
    <property type="match status" value="1"/>
</dbReference>
<dbReference type="EMBL" id="ACCJ01000006">
    <property type="protein sequence ID" value="EEG57783.1"/>
    <property type="molecule type" value="Genomic_DNA"/>
</dbReference>
<feature type="transmembrane region" description="Helical" evidence="1">
    <location>
        <begin position="125"/>
        <end position="147"/>
    </location>
</feature>
<feature type="transmembrane region" description="Helical" evidence="1">
    <location>
        <begin position="36"/>
        <end position="58"/>
    </location>
</feature>
<feature type="transmembrane region" description="Helical" evidence="1">
    <location>
        <begin position="101"/>
        <end position="119"/>
    </location>
</feature>
<reference evidence="2 3" key="1">
    <citation type="submission" date="2009-01" db="EMBL/GenBank/DDBJ databases">
        <authorList>
            <person name="Fulton L."/>
            <person name="Clifton S."/>
            <person name="Fulton B."/>
            <person name="Xu J."/>
            <person name="Minx P."/>
            <person name="Pepin K.H."/>
            <person name="Johnson M."/>
            <person name="Bhonagiri V."/>
            <person name="Nash W.E."/>
            <person name="Mardis E.R."/>
            <person name="Wilson R.K."/>
        </authorList>
    </citation>
    <scope>NUCLEOTIDE SEQUENCE [LARGE SCALE GENOMIC DNA]</scope>
    <source>
        <strain evidence="2 3">DSM 15981</strain>
    </source>
</reference>
<keyword evidence="1" id="KW-1133">Transmembrane helix</keyword>
<feature type="transmembrane region" description="Helical" evidence="1">
    <location>
        <begin position="154"/>
        <end position="178"/>
    </location>
</feature>
<dbReference type="GO" id="GO:0022857">
    <property type="term" value="F:transmembrane transporter activity"/>
    <property type="evidence" value="ECO:0007669"/>
    <property type="project" value="InterPro"/>
</dbReference>
<evidence type="ECO:0008006" key="4">
    <source>
        <dbReference type="Google" id="ProtNLM"/>
    </source>
</evidence>
<name>C0CT04_9FIRM</name>
<protein>
    <recommendedName>
        <fullName evidence="4">Thiamine transporter protein (Thia_YuaJ)</fullName>
    </recommendedName>
</protein>
<keyword evidence="1" id="KW-0472">Membrane</keyword>
<dbReference type="HOGENOM" id="CLU_088550_3_0_9"/>
<feature type="transmembrane region" description="Helical" evidence="1">
    <location>
        <begin position="198"/>
        <end position="227"/>
    </location>
</feature>
<evidence type="ECO:0000313" key="2">
    <source>
        <dbReference type="EMBL" id="EEG57783.1"/>
    </source>
</evidence>
<sequence>MDYLYNQGVILHCILLIKNSSKEEKKLNKRKKDTRWLASVALMMAVVILLANTPLGMIQLPVIKATTVHIPVILGAILLGPLAGCILGATFGVCSLISNTMAPTLLSFAFSPFLSMTGIPGALKAVWVSVGCRIMIGLVAGWLWILLKKVKLNPVIALPITGFVGALTNTAFVMGSIYKLFINEYAQVKEVAIDAVWGLIMATVTASGIPEAIVAAILVAIIGKVLINIVKIA</sequence>
<proteinExistence type="predicted"/>
<keyword evidence="3" id="KW-1185">Reference proteome</keyword>
<dbReference type="Gene3D" id="1.10.1760.20">
    <property type="match status" value="1"/>
</dbReference>